<evidence type="ECO:0000259" key="6">
    <source>
        <dbReference type="PROSITE" id="PS50943"/>
    </source>
</evidence>
<dbReference type="InterPro" id="IPR046335">
    <property type="entry name" value="LacI/GalR-like_sensor"/>
</dbReference>
<dbReference type="InterPro" id="IPR000843">
    <property type="entry name" value="HTH_LacI"/>
</dbReference>
<keyword evidence="3" id="KW-0238">DNA-binding</keyword>
<dbReference type="SMART" id="SM00354">
    <property type="entry name" value="HTH_LACI"/>
    <property type="match status" value="1"/>
</dbReference>
<dbReference type="RefSeq" id="WP_058296557.1">
    <property type="nucleotide sequence ID" value="NZ_CAKJVD010000083.1"/>
</dbReference>
<evidence type="ECO:0000313" key="11">
    <source>
        <dbReference type="Proteomes" id="UP000431451"/>
    </source>
</evidence>
<evidence type="ECO:0000256" key="3">
    <source>
        <dbReference type="ARBA" id="ARBA00023125"/>
    </source>
</evidence>
<dbReference type="GO" id="GO:0003700">
    <property type="term" value="F:DNA-binding transcription factor activity"/>
    <property type="evidence" value="ECO:0007669"/>
    <property type="project" value="TreeGrafter"/>
</dbReference>
<dbReference type="CDD" id="cd01392">
    <property type="entry name" value="HTH_LacI"/>
    <property type="match status" value="1"/>
</dbReference>
<dbReference type="InterPro" id="IPR010982">
    <property type="entry name" value="Lambda_DNA-bd_dom_sf"/>
</dbReference>
<reference evidence="7" key="3">
    <citation type="submission" date="2021-10" db="EMBL/GenBank/DDBJ databases">
        <authorList>
            <person name="Mesa V."/>
        </authorList>
    </citation>
    <scope>NUCLEOTIDE SEQUENCE</scope>
    <source>
        <strain evidence="7">CC3_PB</strain>
    </source>
</reference>
<dbReference type="STRING" id="137838.GCA_001458595_03930"/>
<evidence type="ECO:0000256" key="4">
    <source>
        <dbReference type="ARBA" id="ARBA00023163"/>
    </source>
</evidence>
<evidence type="ECO:0000256" key="1">
    <source>
        <dbReference type="ARBA" id="ARBA00022491"/>
    </source>
</evidence>
<keyword evidence="10" id="KW-1185">Reference proteome</keyword>
<evidence type="ECO:0000313" key="7">
    <source>
        <dbReference type="EMBL" id="CAG9704764.1"/>
    </source>
</evidence>
<dbReference type="Gene3D" id="1.10.260.40">
    <property type="entry name" value="lambda repressor-like DNA-binding domains"/>
    <property type="match status" value="1"/>
</dbReference>
<evidence type="ECO:0000256" key="2">
    <source>
        <dbReference type="ARBA" id="ARBA00023015"/>
    </source>
</evidence>
<dbReference type="Proteomes" id="UP000789738">
    <property type="component" value="Unassembled WGS sequence"/>
</dbReference>
<dbReference type="GeneID" id="68878912"/>
<feature type="domain" description="HTH cro/C1-type" evidence="6">
    <location>
        <begin position="4"/>
        <end position="45"/>
    </location>
</feature>
<dbReference type="OrthoDB" id="9775106at2"/>
<dbReference type="InterPro" id="IPR001387">
    <property type="entry name" value="Cro/C1-type_HTH"/>
</dbReference>
<organism evidence="8 10">
    <name type="scientific">Clostridium neonatale</name>
    <dbReference type="NCBI Taxonomy" id="137838"/>
    <lineage>
        <taxon>Bacteria</taxon>
        <taxon>Bacillati</taxon>
        <taxon>Bacillota</taxon>
        <taxon>Clostridia</taxon>
        <taxon>Eubacteriales</taxon>
        <taxon>Clostridiaceae</taxon>
        <taxon>Clostridium</taxon>
    </lineage>
</organism>
<evidence type="ECO:0000313" key="9">
    <source>
        <dbReference type="EMBL" id="VCT85803.1"/>
    </source>
</evidence>
<dbReference type="PANTHER" id="PTHR30146:SF148">
    <property type="entry name" value="HTH-TYPE TRANSCRIPTIONAL REPRESSOR PURR-RELATED"/>
    <property type="match status" value="1"/>
</dbReference>
<evidence type="ECO:0000259" key="5">
    <source>
        <dbReference type="PROSITE" id="PS50932"/>
    </source>
</evidence>
<dbReference type="Gene3D" id="3.40.50.2300">
    <property type="match status" value="2"/>
</dbReference>
<dbReference type="AlphaFoldDB" id="A0A2A7ML38"/>
<dbReference type="Pfam" id="PF13377">
    <property type="entry name" value="Peripla_BP_3"/>
    <property type="match status" value="1"/>
</dbReference>
<dbReference type="InterPro" id="IPR028082">
    <property type="entry name" value="Peripla_BP_I"/>
</dbReference>
<keyword evidence="4" id="KW-0804">Transcription</keyword>
<keyword evidence="2" id="KW-0805">Transcription regulation</keyword>
<name>A0A2A7ML38_9CLOT</name>
<dbReference type="GO" id="GO:0000976">
    <property type="term" value="F:transcription cis-regulatory region binding"/>
    <property type="evidence" value="ECO:0007669"/>
    <property type="project" value="TreeGrafter"/>
</dbReference>
<reference evidence="9 11" key="2">
    <citation type="submission" date="2018-06" db="EMBL/GenBank/DDBJ databases">
        <authorList>
            <consortium name="IHU Genomes"/>
        </authorList>
    </citation>
    <scope>NUCLEOTIDE SEQUENCE [LARGE SCALE GENOMIC DNA]</scope>
    <source>
        <strain evidence="9 11">NEC25</strain>
    </source>
</reference>
<feature type="domain" description="HTH lacI-type" evidence="5">
    <location>
        <begin position="1"/>
        <end position="55"/>
    </location>
</feature>
<dbReference type="PANTHER" id="PTHR30146">
    <property type="entry name" value="LACI-RELATED TRANSCRIPTIONAL REPRESSOR"/>
    <property type="match status" value="1"/>
</dbReference>
<dbReference type="Pfam" id="PF00356">
    <property type="entry name" value="LacI"/>
    <property type="match status" value="1"/>
</dbReference>
<accession>A0A2A7ML38</accession>
<protein>
    <submittedName>
        <fullName evidence="9">HTH-type transcriptional regulator DegA</fullName>
    </submittedName>
    <submittedName>
        <fullName evidence="8">LacI family transcriptional regulator</fullName>
    </submittedName>
    <submittedName>
        <fullName evidence="7">Transcriptional regulator, LacI-type</fullName>
    </submittedName>
</protein>
<dbReference type="SUPFAM" id="SSF53822">
    <property type="entry name" value="Periplasmic binding protein-like I"/>
    <property type="match status" value="1"/>
</dbReference>
<evidence type="ECO:0000313" key="8">
    <source>
        <dbReference type="EMBL" id="PEG32414.1"/>
    </source>
</evidence>
<dbReference type="EMBL" id="PDCJ01000001">
    <property type="protein sequence ID" value="PEG32414.1"/>
    <property type="molecule type" value="Genomic_DNA"/>
</dbReference>
<dbReference type="Proteomes" id="UP000431451">
    <property type="component" value="Unassembled WGS sequence"/>
</dbReference>
<dbReference type="PROSITE" id="PS50943">
    <property type="entry name" value="HTH_CROC1"/>
    <property type="match status" value="1"/>
</dbReference>
<dbReference type="SUPFAM" id="SSF47413">
    <property type="entry name" value="lambda repressor-like DNA-binding domains"/>
    <property type="match status" value="1"/>
</dbReference>
<dbReference type="Proteomes" id="UP000220840">
    <property type="component" value="Unassembled WGS sequence"/>
</dbReference>
<gene>
    <name evidence="9" type="primary">degA_3</name>
    <name evidence="7" type="ORF">CNEO_41464</name>
    <name evidence="9" type="ORF">CNEONATNEC25_03406</name>
    <name evidence="8" type="ORF">CQ394_12195</name>
</gene>
<dbReference type="PROSITE" id="PS50932">
    <property type="entry name" value="HTH_LACI_2"/>
    <property type="match status" value="1"/>
</dbReference>
<keyword evidence="1" id="KW-0678">Repressor</keyword>
<dbReference type="EMBL" id="CAKJVE010000004">
    <property type="protein sequence ID" value="CAG9704764.1"/>
    <property type="molecule type" value="Genomic_DNA"/>
</dbReference>
<sequence length="349" mass="39107">MNSSEIAKLAGVSRSTVSRVINNYSNVPEETREKVLKVIKEYDYVPHASARMLAGSKNRVIGLFIIDLVHKEDGLKSRITKSPYYLEFTSSVIETASEMGYTVLVHIIHTVEGYEKIKECFYNKTISGGIFIGQNDDDESIKTIIYRGYKVVLVDQSIKPDDAVYNKCMIVNADNYNGAYNATKYLIDMNHTQIAHITGGTAKFSSNDRIRGYKKALEDSRIKVNKNLIINSEFVEKGGYDATKKLLSRNIKFTAIFASNDKIAFGAVKAIREEGLKVPEDISVIGFDDIEASKYFNPPLTSIKMELVEMADIATKSIITSIEKDVKFSANYVIPVTLVERKSCEILNK</sequence>
<reference evidence="8 10" key="1">
    <citation type="submission" date="2017-10" db="EMBL/GenBank/DDBJ databases">
        <title>Effective Description of Clostridium neonatale sp. nov. linked to necrotizing enterocolitis in neonates and a clarification of species assignable to the genus Clostridium (Prazmowski 1880) emend. Lawson and Rainey 2016.</title>
        <authorList>
            <person name="Bernard K."/>
            <person name="Burdz T."/>
            <person name="Wiebe D."/>
            <person name="Balcewich B."/>
            <person name="Alfa M."/>
            <person name="Bernier A.-M."/>
        </authorList>
    </citation>
    <scope>NUCLEOTIDE SEQUENCE [LARGE SCALE GENOMIC DNA]</scope>
    <source>
        <strain evidence="8 10">LCDC99A005</strain>
    </source>
</reference>
<evidence type="ECO:0000313" key="10">
    <source>
        <dbReference type="Proteomes" id="UP000220840"/>
    </source>
</evidence>
<proteinExistence type="predicted"/>
<dbReference type="EMBL" id="UWJD01000002">
    <property type="protein sequence ID" value="VCT85803.1"/>
    <property type="molecule type" value="Genomic_DNA"/>
</dbReference>